<dbReference type="Pfam" id="PF07495">
    <property type="entry name" value="Y_Y_Y"/>
    <property type="match status" value="1"/>
</dbReference>
<evidence type="ECO:0000259" key="3">
    <source>
        <dbReference type="Pfam" id="PF07495"/>
    </source>
</evidence>
<dbReference type="GO" id="GO:0003677">
    <property type="term" value="F:DNA binding"/>
    <property type="evidence" value="ECO:0007669"/>
    <property type="project" value="InterPro"/>
</dbReference>
<keyword evidence="2" id="KW-0472">Membrane</keyword>
<keyword evidence="1" id="KW-0175">Coiled coil</keyword>
<feature type="domain" description="Two component regulator three Y" evidence="3">
    <location>
        <begin position="696"/>
        <end position="754"/>
    </location>
</feature>
<dbReference type="SUPFAM" id="SSF46894">
    <property type="entry name" value="C-terminal effector domain of the bipartite response regulators"/>
    <property type="match status" value="1"/>
</dbReference>
<protein>
    <submittedName>
        <fullName evidence="4">Y_Y_Y domain-containing protein</fullName>
    </submittedName>
</protein>
<evidence type="ECO:0000256" key="1">
    <source>
        <dbReference type="SAM" id="Coils"/>
    </source>
</evidence>
<dbReference type="GO" id="GO:0006355">
    <property type="term" value="P:regulation of DNA-templated transcription"/>
    <property type="evidence" value="ECO:0007669"/>
    <property type="project" value="InterPro"/>
</dbReference>
<dbReference type="Gene3D" id="2.130.10.10">
    <property type="entry name" value="YVTN repeat-like/Quinoprotein amine dehydrogenase"/>
    <property type="match status" value="2"/>
</dbReference>
<dbReference type="Proteomes" id="UP000181976">
    <property type="component" value="Unassembled WGS sequence"/>
</dbReference>
<dbReference type="RefSeq" id="WP_010527109.1">
    <property type="nucleotide sequence ID" value="NZ_AFSL01000032.1"/>
</dbReference>
<gene>
    <name evidence="4" type="ORF">SAMN05444380_10627</name>
</gene>
<dbReference type="InterPro" id="IPR013783">
    <property type="entry name" value="Ig-like_fold"/>
</dbReference>
<evidence type="ECO:0000313" key="4">
    <source>
        <dbReference type="EMBL" id="SFE06246.1"/>
    </source>
</evidence>
<dbReference type="InterPro" id="IPR011047">
    <property type="entry name" value="Quinoprotein_ADH-like_sf"/>
</dbReference>
<feature type="coiled-coil region" evidence="1">
    <location>
        <begin position="787"/>
        <end position="859"/>
    </location>
</feature>
<dbReference type="EMBL" id="FONA01000006">
    <property type="protein sequence ID" value="SFE06246.1"/>
    <property type="molecule type" value="Genomic_DNA"/>
</dbReference>
<dbReference type="eggNOG" id="COG2197">
    <property type="taxonomic scope" value="Bacteria"/>
</dbReference>
<keyword evidence="2" id="KW-0812">Transmembrane</keyword>
<dbReference type="SUPFAM" id="SSF50998">
    <property type="entry name" value="Quinoprotein alcohol dehydrogenase-like"/>
    <property type="match status" value="1"/>
</dbReference>
<dbReference type="InParanoid" id="A0A1I1XFU3"/>
<sequence>MHKQNQKKFPGGFMGVLIYLLLFTFEAYPNAKRSIIGNPPVYHFSHTDYNSDSQFWTACQDTAGLMYLGNNTGVLRFDGERWDKATLPNNSSVRSLYCASDGTIYAGGFNEFGIIKNKEDDGFTYQSLITNLPDKYKDFGNVWKILEKDGTIIFQSFNYICLLDNGNYKIIEPEDYFGYAGICKNHLFVLDGNTLFTLDVRTSQFTPFLSTQRLNNEEIVNILSSDQKEHILILTKAGNIYSVNLSTKTVQKRLSLTTGGPEVFTSAIKSTSGIIYTGTLSHKLISWQIKGDRIQQVRTFTELQDKTVLNLFESREGLIWILLNKGLDFFDPHAPLTLMFQGSSIYDALWFKNRLYIATNQGVFHSSTHTTDTIISQNEFTRIQGLQGQAWSLKVINDKLFCAHDRGLFQILENKTVRIGNFSGVWKLYPISSQSTSHYFVCTYNGLGSIHLTPLGVEVIHEKIPGFEESTRDLMAVGGQEHSYWVCHGYKGVYRIKTNENHSRIVSTEHFSEQNGLPSTFNINVHQWRGEDIFSTNHGLYVFNEATGRFEVHKFLTTLLGNDKNIRQLIAHGDTTWCVIDDQIAFIDHTNNNAVITDPFLSLKGTLNRGMECIVPLNGSNEVLIGTTHGLFAYKSSPPKGINTINHPKTHIRSISYSFKDTTITRNMKFFETPIVFPNEVYNIKFHFSAPFIKDKTNIRYAYFLEGYMSDWSPWQEKPDVNFSFLKWGDYTLKVKAKSLSGEFTNVAKVTFTVERAWYATWPWIIFWIGVGITIIFSLYKQVQKIILKEKEKTREEEKQLQKAREIERENQIILQEKKRMEAENIEKSKDLVNNALLIAKMRELLIDIQAELNNVRKNAGNDTVRKSILEMVKKIQMSLNDESQYQLFDTNLERVHQDLFNELKSRYPAISAKDLRLCAFIKMELANKEIASIFNISVRGVETARYRLKKKYPGIQELIDS</sequence>
<dbReference type="OrthoDB" id="1090267at2"/>
<dbReference type="InterPro" id="IPR016032">
    <property type="entry name" value="Sig_transdc_resp-reg_C-effctor"/>
</dbReference>
<evidence type="ECO:0000256" key="2">
    <source>
        <dbReference type="SAM" id="Phobius"/>
    </source>
</evidence>
<name>A0A1I1XFU3_9BACT</name>
<keyword evidence="5" id="KW-1185">Reference proteome</keyword>
<keyword evidence="2" id="KW-1133">Transmembrane helix</keyword>
<evidence type="ECO:0000313" key="5">
    <source>
        <dbReference type="Proteomes" id="UP000181976"/>
    </source>
</evidence>
<dbReference type="STRING" id="385682.SAMN05444380_10627"/>
<dbReference type="InterPro" id="IPR011123">
    <property type="entry name" value="Y_Y_Y"/>
</dbReference>
<feature type="transmembrane region" description="Helical" evidence="2">
    <location>
        <begin position="757"/>
        <end position="780"/>
    </location>
</feature>
<dbReference type="AlphaFoldDB" id="A0A1I1XFU3"/>
<organism evidence="4 5">
    <name type="scientific">Thermophagus xiamenensis</name>
    <dbReference type="NCBI Taxonomy" id="385682"/>
    <lineage>
        <taxon>Bacteria</taxon>
        <taxon>Pseudomonadati</taxon>
        <taxon>Bacteroidota</taxon>
        <taxon>Bacteroidia</taxon>
        <taxon>Marinilabiliales</taxon>
        <taxon>Marinilabiliaceae</taxon>
        <taxon>Thermophagus</taxon>
    </lineage>
</organism>
<dbReference type="InterPro" id="IPR015943">
    <property type="entry name" value="WD40/YVTN_repeat-like_dom_sf"/>
</dbReference>
<accession>A0A1I1XFU3</accession>
<dbReference type="Gene3D" id="2.60.40.10">
    <property type="entry name" value="Immunoglobulins"/>
    <property type="match status" value="1"/>
</dbReference>
<reference evidence="4 5" key="1">
    <citation type="submission" date="2016-10" db="EMBL/GenBank/DDBJ databases">
        <authorList>
            <person name="de Groot N.N."/>
        </authorList>
    </citation>
    <scope>NUCLEOTIDE SEQUENCE [LARGE SCALE GENOMIC DNA]</scope>
    <source>
        <strain evidence="4 5">DSM 19012</strain>
    </source>
</reference>
<proteinExistence type="predicted"/>